<dbReference type="GO" id="GO:0003824">
    <property type="term" value="F:catalytic activity"/>
    <property type="evidence" value="ECO:0007669"/>
    <property type="project" value="InterPro"/>
</dbReference>
<feature type="domain" description="Endonuclease/exonuclease/phosphatase" evidence="1">
    <location>
        <begin position="55"/>
        <end position="343"/>
    </location>
</feature>
<dbReference type="Proteomes" id="UP000637578">
    <property type="component" value="Unassembled WGS sequence"/>
</dbReference>
<reference evidence="2" key="2">
    <citation type="submission" date="2020-09" db="EMBL/GenBank/DDBJ databases">
        <authorList>
            <person name="Sun Q."/>
            <person name="Zhou Y."/>
        </authorList>
    </citation>
    <scope>NUCLEOTIDE SEQUENCE</scope>
    <source>
        <strain evidence="2">CGMCC 4.5737</strain>
    </source>
</reference>
<evidence type="ECO:0000313" key="3">
    <source>
        <dbReference type="Proteomes" id="UP000637578"/>
    </source>
</evidence>
<dbReference type="PANTHER" id="PTHR41349">
    <property type="match status" value="1"/>
</dbReference>
<evidence type="ECO:0000259" key="1">
    <source>
        <dbReference type="Pfam" id="PF03372"/>
    </source>
</evidence>
<dbReference type="PANTHER" id="PTHR41349:SF1">
    <property type="entry name" value="PROTEIN CBG08683"/>
    <property type="match status" value="1"/>
</dbReference>
<dbReference type="SUPFAM" id="SSF56219">
    <property type="entry name" value="DNase I-like"/>
    <property type="match status" value="1"/>
</dbReference>
<organism evidence="2 3">
    <name type="scientific">Longimycelium tulufanense</name>
    <dbReference type="NCBI Taxonomy" id="907463"/>
    <lineage>
        <taxon>Bacteria</taxon>
        <taxon>Bacillati</taxon>
        <taxon>Actinomycetota</taxon>
        <taxon>Actinomycetes</taxon>
        <taxon>Pseudonocardiales</taxon>
        <taxon>Pseudonocardiaceae</taxon>
        <taxon>Longimycelium</taxon>
    </lineage>
</organism>
<dbReference type="Gene3D" id="3.60.10.10">
    <property type="entry name" value="Endonuclease/exonuclease/phosphatase"/>
    <property type="match status" value="1"/>
</dbReference>
<dbReference type="InterPro" id="IPR005135">
    <property type="entry name" value="Endo/exonuclease/phosphatase"/>
</dbReference>
<reference evidence="2" key="1">
    <citation type="journal article" date="2014" name="Int. J. Syst. Evol. Microbiol.">
        <title>Complete genome sequence of Corynebacterium casei LMG S-19264T (=DSM 44701T), isolated from a smear-ripened cheese.</title>
        <authorList>
            <consortium name="US DOE Joint Genome Institute (JGI-PGF)"/>
            <person name="Walter F."/>
            <person name="Albersmeier A."/>
            <person name="Kalinowski J."/>
            <person name="Ruckert C."/>
        </authorList>
    </citation>
    <scope>NUCLEOTIDE SEQUENCE</scope>
    <source>
        <strain evidence="2">CGMCC 4.5737</strain>
    </source>
</reference>
<name>A0A8J3CBY7_9PSEU</name>
<comment type="caution">
    <text evidence="2">The sequence shown here is derived from an EMBL/GenBank/DDBJ whole genome shotgun (WGS) entry which is preliminary data.</text>
</comment>
<sequence>MLESSWRRSEPEGYRRSRLRGWSRVLMAPLVLLLGLLPLAGSANASAAVPVRVLEWNIWHGGKDPAVGGAQNLPRLIDQLVALQPDVFFAIETYGSAEEIRTGLSRRAGKGVYSATRITSGASDNLWIFTHYPVVEVYPKPTGSVVSDFNLGGVRVRLPNGRQLNLFDTWLSYSNPWIGDLVDENAHNVRAGKKPPHSTADVVAAEESRQLPNITDIVDVQLPRMLRGNTDPTVLAGDLNTVPSHDWEQGWAGCRDHFGMAFPLRTTKKLTDAGFVDTFRAANPDVCSAPGRTWSPQPEYDHMIMPDRIDFVFAKGRTVSTTRSFVVGQRLPQHGPGRFYSDHAAVVSDLLIG</sequence>
<accession>A0A8J3CBY7</accession>
<evidence type="ECO:0000313" key="2">
    <source>
        <dbReference type="EMBL" id="GGM46454.1"/>
    </source>
</evidence>
<dbReference type="EMBL" id="BMMK01000005">
    <property type="protein sequence ID" value="GGM46454.1"/>
    <property type="molecule type" value="Genomic_DNA"/>
</dbReference>
<dbReference type="AlphaFoldDB" id="A0A8J3CBY7"/>
<dbReference type="InterPro" id="IPR036691">
    <property type="entry name" value="Endo/exonu/phosph_ase_sf"/>
</dbReference>
<protein>
    <recommendedName>
        <fullName evidence="1">Endonuclease/exonuclease/phosphatase domain-containing protein</fullName>
    </recommendedName>
</protein>
<keyword evidence="3" id="KW-1185">Reference proteome</keyword>
<proteinExistence type="predicted"/>
<dbReference type="Pfam" id="PF03372">
    <property type="entry name" value="Exo_endo_phos"/>
    <property type="match status" value="1"/>
</dbReference>
<gene>
    <name evidence="2" type="ORF">GCM10012275_16870</name>
</gene>